<dbReference type="AlphaFoldDB" id="A0ABD2LPY4"/>
<accession>A0ABD2LPY4</accession>
<comment type="caution">
    <text evidence="2">The sequence shown here is derived from an EMBL/GenBank/DDBJ whole genome shotgun (WGS) entry which is preliminary data.</text>
</comment>
<gene>
    <name evidence="2" type="ORF">niasHT_007612</name>
</gene>
<proteinExistence type="predicted"/>
<feature type="compositionally biased region" description="Basic and acidic residues" evidence="1">
    <location>
        <begin position="58"/>
        <end position="71"/>
    </location>
</feature>
<dbReference type="InterPro" id="IPR036910">
    <property type="entry name" value="HMG_box_dom_sf"/>
</dbReference>
<evidence type="ECO:0000313" key="2">
    <source>
        <dbReference type="EMBL" id="KAL3117209.1"/>
    </source>
</evidence>
<dbReference type="Proteomes" id="UP001620626">
    <property type="component" value="Unassembled WGS sequence"/>
</dbReference>
<evidence type="ECO:0008006" key="4">
    <source>
        <dbReference type="Google" id="ProtNLM"/>
    </source>
</evidence>
<evidence type="ECO:0000313" key="3">
    <source>
        <dbReference type="Proteomes" id="UP001620626"/>
    </source>
</evidence>
<reference evidence="2 3" key="1">
    <citation type="submission" date="2024-10" db="EMBL/GenBank/DDBJ databases">
        <authorList>
            <person name="Kim D."/>
        </authorList>
    </citation>
    <scope>NUCLEOTIDE SEQUENCE [LARGE SCALE GENOMIC DNA]</scope>
    <source>
        <strain evidence="2">BH-2024</strain>
    </source>
</reference>
<feature type="region of interest" description="Disordered" evidence="1">
    <location>
        <begin position="1"/>
        <end position="80"/>
    </location>
</feature>
<feature type="region of interest" description="Disordered" evidence="1">
    <location>
        <begin position="259"/>
        <end position="305"/>
    </location>
</feature>
<sequence length="333" mass="38415">MSKSVASKTGSTTKRKRKADAGGTNELASEEIKMGRKNVKTAKKEPTTSSADDNILLKTEETELDRNDRAESSPSTATQPAMMPKEMYNFCKSILEIEEKGNVNLTRLKGNTKFSQLLRDNPMFDDSVDISAFQNSFTHFYRWATILSDVSLSKALHTVMEYAQSEHMVFRHPNYPKRPQNAFTRFAQLTGSNLFKKSNGQTSADYKNDQDPRVVKAKQEYAKDRERYLAKLREFLNSHTDELFEGQIQYLHKEIKNTQKSIEQKEPPRSRRSNGIKQPQKQLPTAFDLYKRSKGQKYEHLPSEEREAKLRRHFEKLSAEQREIYESIAASLQ</sequence>
<feature type="compositionally biased region" description="Basic and acidic residues" evidence="1">
    <location>
        <begin position="296"/>
        <end position="305"/>
    </location>
</feature>
<feature type="compositionally biased region" description="Polar residues" evidence="1">
    <location>
        <begin position="273"/>
        <end position="283"/>
    </location>
</feature>
<name>A0ABD2LPY4_9BILA</name>
<organism evidence="2 3">
    <name type="scientific">Heterodera trifolii</name>
    <dbReference type="NCBI Taxonomy" id="157864"/>
    <lineage>
        <taxon>Eukaryota</taxon>
        <taxon>Metazoa</taxon>
        <taxon>Ecdysozoa</taxon>
        <taxon>Nematoda</taxon>
        <taxon>Chromadorea</taxon>
        <taxon>Rhabditida</taxon>
        <taxon>Tylenchina</taxon>
        <taxon>Tylenchomorpha</taxon>
        <taxon>Tylenchoidea</taxon>
        <taxon>Heteroderidae</taxon>
        <taxon>Heteroderinae</taxon>
        <taxon>Heterodera</taxon>
    </lineage>
</organism>
<evidence type="ECO:0000256" key="1">
    <source>
        <dbReference type="SAM" id="MobiDB-lite"/>
    </source>
</evidence>
<keyword evidence="3" id="KW-1185">Reference proteome</keyword>
<protein>
    <recommendedName>
        <fullName evidence="4">HMG box domain-containing protein</fullName>
    </recommendedName>
</protein>
<dbReference type="SUPFAM" id="SSF47095">
    <property type="entry name" value="HMG-box"/>
    <property type="match status" value="1"/>
</dbReference>
<dbReference type="EMBL" id="JBICBT010000334">
    <property type="protein sequence ID" value="KAL3117209.1"/>
    <property type="molecule type" value="Genomic_DNA"/>
</dbReference>
<feature type="compositionally biased region" description="Basic and acidic residues" evidence="1">
    <location>
        <begin position="259"/>
        <end position="269"/>
    </location>
</feature>